<reference evidence="3" key="1">
    <citation type="submission" date="2018-06" db="EMBL/GenBank/DDBJ databases">
        <authorList>
            <person name="Zhirakovskaya E."/>
        </authorList>
    </citation>
    <scope>NUCLEOTIDE SEQUENCE</scope>
</reference>
<dbReference type="PANTHER" id="PTHR43316:SF3">
    <property type="entry name" value="HALOACID DEHALOGENASE, TYPE II (AFU_ORTHOLOGUE AFUA_2G07750)-RELATED"/>
    <property type="match status" value="1"/>
</dbReference>
<dbReference type="NCBIfam" id="TIGR01493">
    <property type="entry name" value="HAD-SF-IA-v2"/>
    <property type="match status" value="1"/>
</dbReference>
<comment type="similarity">
    <text evidence="1">Belongs to the HAD-like hydrolase superfamily. S-2-haloalkanoic acid dehalogenase family.</text>
</comment>
<dbReference type="AlphaFoldDB" id="A0A3B0X6E9"/>
<dbReference type="InterPro" id="IPR051540">
    <property type="entry name" value="S-2-haloacid_dehalogenase"/>
</dbReference>
<dbReference type="PRINTS" id="PR00413">
    <property type="entry name" value="HADHALOGNASE"/>
</dbReference>
<dbReference type="Gene3D" id="3.40.50.1000">
    <property type="entry name" value="HAD superfamily/HAD-like"/>
    <property type="match status" value="1"/>
</dbReference>
<dbReference type="Gene3D" id="1.10.150.240">
    <property type="entry name" value="Putative phosphatase, domain 2"/>
    <property type="match status" value="1"/>
</dbReference>
<dbReference type="InterPro" id="IPR023198">
    <property type="entry name" value="PGP-like_dom2"/>
</dbReference>
<evidence type="ECO:0000256" key="2">
    <source>
        <dbReference type="ARBA" id="ARBA00022801"/>
    </source>
</evidence>
<dbReference type="InterPro" id="IPR006439">
    <property type="entry name" value="HAD-SF_hydro_IA"/>
</dbReference>
<dbReference type="InterPro" id="IPR023214">
    <property type="entry name" value="HAD_sf"/>
</dbReference>
<accession>A0A3B0X6E9</accession>
<proteinExistence type="inferred from homology"/>
<name>A0A3B0X6E9_9ZZZZ</name>
<keyword evidence="2 3" id="KW-0378">Hydrolase</keyword>
<organism evidence="3">
    <name type="scientific">hydrothermal vent metagenome</name>
    <dbReference type="NCBI Taxonomy" id="652676"/>
    <lineage>
        <taxon>unclassified sequences</taxon>
        <taxon>metagenomes</taxon>
        <taxon>ecological metagenomes</taxon>
    </lineage>
</organism>
<dbReference type="EMBL" id="UOFG01000114">
    <property type="protein sequence ID" value="VAW60170.1"/>
    <property type="molecule type" value="Genomic_DNA"/>
</dbReference>
<evidence type="ECO:0000256" key="1">
    <source>
        <dbReference type="ARBA" id="ARBA00008106"/>
    </source>
</evidence>
<protein>
    <submittedName>
        <fullName evidence="3">Haloacid dehalogenase, type II</fullName>
        <ecNumber evidence="3">3.8.1.2</ecNumber>
    </submittedName>
</protein>
<dbReference type="GO" id="GO:0018784">
    <property type="term" value="F:(S)-2-haloacid dehalogenase activity"/>
    <property type="evidence" value="ECO:0007669"/>
    <property type="project" value="UniProtKB-EC"/>
</dbReference>
<gene>
    <name evidence="3" type="ORF">MNBD_GAMMA11-64</name>
</gene>
<sequence>MLLERRKLIKLMAGSAAVSLLPTTLLVNAVQKKRIKAIAFDAFPIFDPRPVFVMVEKYFPGNGKALGNAWKTRQFEYQWLRALSGQYVDFWQASEEGLLFAVKQLKLKMSAEQRTQLMNAYLNLKPWPDVVPALKQLKALDIKLVFLSNMTEKMLVTNMNNSGIGKYFDHVISTDSAKTYKPAANAYQLGVDTLNLKREEIVFAAFAGWDVAGAKWFGYPTFWVNRAGFPDEELGVKPDGMGKSLTQLVDFVKT</sequence>
<dbReference type="InterPro" id="IPR036412">
    <property type="entry name" value="HAD-like_sf"/>
</dbReference>
<dbReference type="SUPFAM" id="SSF56784">
    <property type="entry name" value="HAD-like"/>
    <property type="match status" value="1"/>
</dbReference>
<dbReference type="PANTHER" id="PTHR43316">
    <property type="entry name" value="HYDROLASE, HALOACID DELAHOGENASE-RELATED"/>
    <property type="match status" value="1"/>
</dbReference>
<evidence type="ECO:0000313" key="3">
    <source>
        <dbReference type="EMBL" id="VAW60170.1"/>
    </source>
</evidence>
<dbReference type="CDD" id="cd02588">
    <property type="entry name" value="HAD_L2-DEX"/>
    <property type="match status" value="1"/>
</dbReference>
<dbReference type="NCBIfam" id="TIGR01428">
    <property type="entry name" value="HAD_type_II"/>
    <property type="match status" value="1"/>
</dbReference>
<dbReference type="Pfam" id="PF00702">
    <property type="entry name" value="Hydrolase"/>
    <property type="match status" value="1"/>
</dbReference>
<dbReference type="EC" id="3.8.1.2" evidence="3"/>
<dbReference type="InterPro" id="IPR006328">
    <property type="entry name" value="2-HAD"/>
</dbReference>